<sequence>MRTPFPFETIAPREFFYGRQKELDELKSHVKTCSNVLLFSKRRMGKSTLIKNLFNEVKEDYTVIYIDIYNIITAEDFGKLLLDGITKSQKGLDIKLSMQKLAQFFKRTKVEPTFDPQSGEMGIRAVTTALSFDELMEDSFNALFKMAKEKNVILAIDEFQQIADIKDVKIDAILRKYMQEAKNISYIFLGSKRNILNSLFAYKSPLYAMATPLSLQPLKLDDIYNYSKKHLDISKEIIEYIYNLSAKETKLIQMILHRIYIEKENIDKIDEKFVDNILEAILISKNDHYKSLFEFFSTNQKKAFKLLSKYERELFSEKILREENISRPSMQSSLNQLFAKEYIDKEDGEYFIPDRAFELWAKKKL</sequence>
<protein>
    <submittedName>
        <fullName evidence="1">AAA family ATPase</fullName>
    </submittedName>
</protein>
<reference evidence="1 2" key="1">
    <citation type="submission" date="2017-09" db="EMBL/GenBank/DDBJ databases">
        <title>Genomics of the genus Arcobacter.</title>
        <authorList>
            <person name="Perez-Cataluna A."/>
            <person name="Figueras M.J."/>
            <person name="Salas-Masso N."/>
        </authorList>
    </citation>
    <scope>NUCLEOTIDE SEQUENCE [LARGE SCALE GENOMIC DNA]</scope>
    <source>
        <strain evidence="1 2">CECT 7834</strain>
    </source>
</reference>
<dbReference type="InterPro" id="IPR011579">
    <property type="entry name" value="ATPase_dom"/>
</dbReference>
<dbReference type="SUPFAM" id="SSF52540">
    <property type="entry name" value="P-loop containing nucleoside triphosphate hydrolases"/>
    <property type="match status" value="1"/>
</dbReference>
<keyword evidence="2" id="KW-1185">Reference proteome</keyword>
<dbReference type="Pfam" id="PF01637">
    <property type="entry name" value="ATPase_2"/>
    <property type="match status" value="1"/>
</dbReference>
<proteinExistence type="predicted"/>
<accession>A0A6M8NKT3</accession>
<name>A0A6M8NKT3_9BACT</name>
<dbReference type="Gene3D" id="3.40.50.300">
    <property type="entry name" value="P-loop containing nucleotide triphosphate hydrolases"/>
    <property type="match status" value="1"/>
</dbReference>
<dbReference type="GO" id="GO:0005524">
    <property type="term" value="F:ATP binding"/>
    <property type="evidence" value="ECO:0007669"/>
    <property type="project" value="InterPro"/>
</dbReference>
<dbReference type="PANTHER" id="PTHR34301">
    <property type="entry name" value="DNA-BINDING PROTEIN-RELATED"/>
    <property type="match status" value="1"/>
</dbReference>
<dbReference type="EMBL" id="NXII01000010">
    <property type="protein sequence ID" value="RXI40455.1"/>
    <property type="molecule type" value="Genomic_DNA"/>
</dbReference>
<evidence type="ECO:0000313" key="2">
    <source>
        <dbReference type="Proteomes" id="UP000290378"/>
    </source>
</evidence>
<evidence type="ECO:0000313" key="1">
    <source>
        <dbReference type="EMBL" id="RXI40455.1"/>
    </source>
</evidence>
<gene>
    <name evidence="1" type="ORF">CP963_08680</name>
</gene>
<dbReference type="PANTHER" id="PTHR34301:SF8">
    <property type="entry name" value="ATPASE DOMAIN-CONTAINING PROTEIN"/>
    <property type="match status" value="1"/>
</dbReference>
<dbReference type="Proteomes" id="UP000290378">
    <property type="component" value="Unassembled WGS sequence"/>
</dbReference>
<organism evidence="1 2">
    <name type="scientific">Arcobacter cloacae</name>
    <dbReference type="NCBI Taxonomy" id="1054034"/>
    <lineage>
        <taxon>Bacteria</taxon>
        <taxon>Pseudomonadati</taxon>
        <taxon>Campylobacterota</taxon>
        <taxon>Epsilonproteobacteria</taxon>
        <taxon>Campylobacterales</taxon>
        <taxon>Arcobacteraceae</taxon>
        <taxon>Arcobacter</taxon>
    </lineage>
</organism>
<dbReference type="AlphaFoldDB" id="A0A6M8NKT3"/>
<dbReference type="InterPro" id="IPR027417">
    <property type="entry name" value="P-loop_NTPase"/>
</dbReference>
<comment type="caution">
    <text evidence="1">The sequence shown here is derived from an EMBL/GenBank/DDBJ whole genome shotgun (WGS) entry which is preliminary data.</text>
</comment>
<dbReference type="RefSeq" id="WP_129013779.1">
    <property type="nucleotide sequence ID" value="NZ_CBCSEI010000010.1"/>
</dbReference>